<keyword evidence="2" id="KW-0732">Signal</keyword>
<protein>
    <submittedName>
        <fullName evidence="3">Uncharacterized protein</fullName>
    </submittedName>
</protein>
<gene>
    <name evidence="3" type="ORF">GOMPHAMPRED_007811</name>
</gene>
<evidence type="ECO:0000313" key="3">
    <source>
        <dbReference type="EMBL" id="CAF9912917.1"/>
    </source>
</evidence>
<organism evidence="3 4">
    <name type="scientific">Gomphillus americanus</name>
    <dbReference type="NCBI Taxonomy" id="1940652"/>
    <lineage>
        <taxon>Eukaryota</taxon>
        <taxon>Fungi</taxon>
        <taxon>Dikarya</taxon>
        <taxon>Ascomycota</taxon>
        <taxon>Pezizomycotina</taxon>
        <taxon>Lecanoromycetes</taxon>
        <taxon>OSLEUM clade</taxon>
        <taxon>Ostropomycetidae</taxon>
        <taxon>Ostropales</taxon>
        <taxon>Graphidaceae</taxon>
        <taxon>Gomphilloideae</taxon>
        <taxon>Gomphillus</taxon>
    </lineage>
</organism>
<dbReference type="AlphaFoldDB" id="A0A8H3EZ37"/>
<comment type="caution">
    <text evidence="3">The sequence shown here is derived from an EMBL/GenBank/DDBJ whole genome shotgun (WGS) entry which is preliminary data.</text>
</comment>
<evidence type="ECO:0000256" key="1">
    <source>
        <dbReference type="SAM" id="MobiDB-lite"/>
    </source>
</evidence>
<name>A0A8H3EZ37_9LECA</name>
<accession>A0A8H3EZ37</accession>
<dbReference type="Proteomes" id="UP000664169">
    <property type="component" value="Unassembled WGS sequence"/>
</dbReference>
<evidence type="ECO:0000256" key="2">
    <source>
        <dbReference type="SAM" id="SignalP"/>
    </source>
</evidence>
<reference evidence="3" key="1">
    <citation type="submission" date="2021-03" db="EMBL/GenBank/DDBJ databases">
        <authorList>
            <person name="Tagirdzhanova G."/>
        </authorList>
    </citation>
    <scope>NUCLEOTIDE SEQUENCE</scope>
</reference>
<feature type="signal peptide" evidence="2">
    <location>
        <begin position="1"/>
        <end position="22"/>
    </location>
</feature>
<evidence type="ECO:0000313" key="4">
    <source>
        <dbReference type="Proteomes" id="UP000664169"/>
    </source>
</evidence>
<proteinExistence type="predicted"/>
<feature type="compositionally biased region" description="Low complexity" evidence="1">
    <location>
        <begin position="121"/>
        <end position="136"/>
    </location>
</feature>
<feature type="chain" id="PRO_5034438880" evidence="2">
    <location>
        <begin position="23"/>
        <end position="278"/>
    </location>
</feature>
<sequence>MRFLDTILFAFGLCASSATAAAASYSTYDTYLLPRLDPSLSIGNAYAAGLRDAIRSRDTFEDTTDLYTRSDLFDSDDNDSYSYSLYTRSALAEASASAWKDVATSLASQLLLERRGGGGSSSSNGGSRPGTPTGTPAYTRMIGIKHDMVPGHRYVFKAVQPPKDSSPFGKEMQQYCARKGYNHQFLIVGEVTASKDFVAKWWDLRKDGDKATSSASEKFDASRGTSLQISYAGTTTKTDASVSAFGSAVNKANGKAWVGDHYDCKSYVDQLAVKIVGQ</sequence>
<dbReference type="EMBL" id="CAJPDQ010000007">
    <property type="protein sequence ID" value="CAF9912917.1"/>
    <property type="molecule type" value="Genomic_DNA"/>
</dbReference>
<keyword evidence="4" id="KW-1185">Reference proteome</keyword>
<feature type="region of interest" description="Disordered" evidence="1">
    <location>
        <begin position="114"/>
        <end position="138"/>
    </location>
</feature>